<keyword evidence="4" id="KW-1003">Cell membrane</keyword>
<evidence type="ECO:0000256" key="4">
    <source>
        <dbReference type="ARBA" id="ARBA00022475"/>
    </source>
</evidence>
<dbReference type="AlphaFoldDB" id="A0A6C7E9A9"/>
<proteinExistence type="inferred from homology"/>
<evidence type="ECO:0000313" key="10">
    <source>
        <dbReference type="Proteomes" id="UP000011863"/>
    </source>
</evidence>
<sequence>MTAETVAQAPLGSTGAAEVIRVENLEVSFYTGAGLQPVVQDVSFSVNAGEIVGLVGESGSGKTVTSLSMLGLIPSPPGVVTNGSIHIDGHDLLAASPKQLSQLRGGVISMVFQEPMTSLNPVFRIGDQLAEAYRLHRNVSRKQAWERAVEMLDRVQIPSARTRAKAYPHELSGGMRQRVMIALALICDPKVVIADEPTTALDVTIQAQVLELLAELQQDLGMAIVLVTHDLAVVAEFCERVLVMYSGQVVEGASIESIFERPRHPYTAALLDAIPVVGQRRSGVLPFIPGSVALPGSYPSGCRFGPRCAHFVESCAVPEPGDPAGTIELRDLGAGHSSRCRRESELDLKGSAK</sequence>
<reference evidence="9 10" key="1">
    <citation type="journal article" date="2013" name="Int. J. Syst. Evol. Microbiol.">
        <title>Ilumatobacter nonamiense sp. nov. and Ilumatobacter coccineum sp. nov., isolated from seashore sand.</title>
        <authorList>
            <person name="Matsumoto A."/>
            <person name="Kasai H."/>
            <person name="Matsuo Y."/>
            <person name="Shizuri Y."/>
            <person name="Ichikawa N."/>
            <person name="Fujita N."/>
            <person name="Omura S."/>
            <person name="Takahashi Y."/>
        </authorList>
    </citation>
    <scope>NUCLEOTIDE SEQUENCE [LARGE SCALE GENOMIC DNA]</scope>
    <source>
        <strain evidence="10">NBRC 103263 / KCTC 29153 / YM16-304</strain>
    </source>
</reference>
<dbReference type="RefSeq" id="WP_015442227.1">
    <property type="nucleotide sequence ID" value="NC_020520.1"/>
</dbReference>
<gene>
    <name evidence="9" type="ORF">YM304_26660</name>
</gene>
<dbReference type="InterPro" id="IPR027417">
    <property type="entry name" value="P-loop_NTPase"/>
</dbReference>
<dbReference type="NCBIfam" id="TIGR01727">
    <property type="entry name" value="oligo_HPY"/>
    <property type="match status" value="1"/>
</dbReference>
<dbReference type="PROSITE" id="PS50893">
    <property type="entry name" value="ABC_TRANSPORTER_2"/>
    <property type="match status" value="1"/>
</dbReference>
<evidence type="ECO:0000256" key="7">
    <source>
        <dbReference type="ARBA" id="ARBA00023136"/>
    </source>
</evidence>
<dbReference type="GO" id="GO:0005886">
    <property type="term" value="C:plasma membrane"/>
    <property type="evidence" value="ECO:0007669"/>
    <property type="project" value="UniProtKB-SubCell"/>
</dbReference>
<dbReference type="KEGG" id="aym:YM304_26660"/>
<keyword evidence="6 9" id="KW-0067">ATP-binding</keyword>
<evidence type="ECO:0000259" key="8">
    <source>
        <dbReference type="PROSITE" id="PS50893"/>
    </source>
</evidence>
<dbReference type="PANTHER" id="PTHR43297:SF2">
    <property type="entry name" value="DIPEPTIDE TRANSPORT ATP-BINDING PROTEIN DPPD"/>
    <property type="match status" value="1"/>
</dbReference>
<evidence type="ECO:0000256" key="2">
    <source>
        <dbReference type="ARBA" id="ARBA00005417"/>
    </source>
</evidence>
<dbReference type="Gene3D" id="3.40.50.300">
    <property type="entry name" value="P-loop containing nucleotide triphosphate hydrolases"/>
    <property type="match status" value="1"/>
</dbReference>
<dbReference type="InterPro" id="IPR013563">
    <property type="entry name" value="Oligopep_ABC_C"/>
</dbReference>
<dbReference type="PROSITE" id="PS00211">
    <property type="entry name" value="ABC_TRANSPORTER_1"/>
    <property type="match status" value="1"/>
</dbReference>
<evidence type="ECO:0000256" key="6">
    <source>
        <dbReference type="ARBA" id="ARBA00022840"/>
    </source>
</evidence>
<keyword evidence="10" id="KW-1185">Reference proteome</keyword>
<keyword evidence="5" id="KW-0547">Nucleotide-binding</keyword>
<name>A0A6C7E9A9_ILUCY</name>
<dbReference type="InterPro" id="IPR003593">
    <property type="entry name" value="AAA+_ATPase"/>
</dbReference>
<protein>
    <submittedName>
        <fullName evidence="9">Oligopeptide ABC transporter ATP-binding protein</fullName>
    </submittedName>
</protein>
<dbReference type="SMART" id="SM00382">
    <property type="entry name" value="AAA"/>
    <property type="match status" value="1"/>
</dbReference>
<evidence type="ECO:0000313" key="9">
    <source>
        <dbReference type="EMBL" id="BAN02980.1"/>
    </source>
</evidence>
<dbReference type="FunFam" id="3.40.50.300:FF:000016">
    <property type="entry name" value="Oligopeptide ABC transporter ATP-binding component"/>
    <property type="match status" value="1"/>
</dbReference>
<comment type="similarity">
    <text evidence="2">Belongs to the ABC transporter superfamily.</text>
</comment>
<dbReference type="Pfam" id="PF08352">
    <property type="entry name" value="oligo_HPY"/>
    <property type="match status" value="1"/>
</dbReference>
<dbReference type="CDD" id="cd03257">
    <property type="entry name" value="ABC_NikE_OppD_transporters"/>
    <property type="match status" value="1"/>
</dbReference>
<keyword evidence="3" id="KW-0813">Transport</keyword>
<dbReference type="Pfam" id="PF00005">
    <property type="entry name" value="ABC_tran"/>
    <property type="match status" value="1"/>
</dbReference>
<dbReference type="EMBL" id="AP012057">
    <property type="protein sequence ID" value="BAN02980.1"/>
    <property type="molecule type" value="Genomic_DNA"/>
</dbReference>
<dbReference type="GO" id="GO:0005524">
    <property type="term" value="F:ATP binding"/>
    <property type="evidence" value="ECO:0007669"/>
    <property type="project" value="UniProtKB-KW"/>
</dbReference>
<dbReference type="GO" id="GO:0015833">
    <property type="term" value="P:peptide transport"/>
    <property type="evidence" value="ECO:0007669"/>
    <property type="project" value="InterPro"/>
</dbReference>
<dbReference type="InterPro" id="IPR003439">
    <property type="entry name" value="ABC_transporter-like_ATP-bd"/>
</dbReference>
<evidence type="ECO:0000256" key="3">
    <source>
        <dbReference type="ARBA" id="ARBA00022448"/>
    </source>
</evidence>
<evidence type="ECO:0000256" key="1">
    <source>
        <dbReference type="ARBA" id="ARBA00004202"/>
    </source>
</evidence>
<accession>A0A6C7E9A9</accession>
<dbReference type="PANTHER" id="PTHR43297">
    <property type="entry name" value="OLIGOPEPTIDE TRANSPORT ATP-BINDING PROTEIN APPD"/>
    <property type="match status" value="1"/>
</dbReference>
<dbReference type="GO" id="GO:0016887">
    <property type="term" value="F:ATP hydrolysis activity"/>
    <property type="evidence" value="ECO:0007669"/>
    <property type="project" value="InterPro"/>
</dbReference>
<dbReference type="InterPro" id="IPR017871">
    <property type="entry name" value="ABC_transporter-like_CS"/>
</dbReference>
<dbReference type="Proteomes" id="UP000011863">
    <property type="component" value="Chromosome"/>
</dbReference>
<dbReference type="SUPFAM" id="SSF52540">
    <property type="entry name" value="P-loop containing nucleoside triphosphate hydrolases"/>
    <property type="match status" value="1"/>
</dbReference>
<dbReference type="OrthoDB" id="3327300at2"/>
<evidence type="ECO:0000256" key="5">
    <source>
        <dbReference type="ARBA" id="ARBA00022741"/>
    </source>
</evidence>
<comment type="subcellular location">
    <subcellularLocation>
        <location evidence="1">Cell membrane</location>
        <topology evidence="1">Peripheral membrane protein</topology>
    </subcellularLocation>
</comment>
<feature type="domain" description="ABC transporter" evidence="8">
    <location>
        <begin position="20"/>
        <end position="271"/>
    </location>
</feature>
<organism evidence="9 10">
    <name type="scientific">Ilumatobacter coccineus (strain NBRC 103263 / KCTC 29153 / YM16-304)</name>
    <dbReference type="NCBI Taxonomy" id="1313172"/>
    <lineage>
        <taxon>Bacteria</taxon>
        <taxon>Bacillati</taxon>
        <taxon>Actinomycetota</taxon>
        <taxon>Acidimicrobiia</taxon>
        <taxon>Acidimicrobiales</taxon>
        <taxon>Ilumatobacteraceae</taxon>
        <taxon>Ilumatobacter</taxon>
    </lineage>
</organism>
<dbReference type="InterPro" id="IPR050388">
    <property type="entry name" value="ABC_Ni/Peptide_Import"/>
</dbReference>
<keyword evidence="7" id="KW-0472">Membrane</keyword>